<comment type="caution">
    <text evidence="1">The sequence shown here is derived from an EMBL/GenBank/DDBJ whole genome shotgun (WGS) entry which is preliminary data.</text>
</comment>
<sequence length="293" mass="32703">MSILVNPLATVDQISQSGSQLDGVPADLENSIRFAGARLTQAAGILLRLPQDIIAQAIVIFTRFFVGPEGGSLKEYGAKDVSAGSLYLMAKLSSTPRSPRSVLNVYAYLDSFPSTFVDASEFDKEKDPESYYLTEGTYRARRTLLLKTEALILRVLGFQTHVALPYTLCINYLQTLDVFSHPESQDLAKRAFAQLNTLLLSPQLVYLTHQPYDLATAAIYLAAREVGVKLPDEEWWEVFDTDREELGFLVVAMRSMEGFAAEEKRKWGKRKVPLTVEEVEGELERRSLLNGEG</sequence>
<dbReference type="Proteomes" id="UP001172684">
    <property type="component" value="Unassembled WGS sequence"/>
</dbReference>
<gene>
    <name evidence="1" type="ORF">H2201_001780</name>
</gene>
<keyword evidence="2" id="KW-1185">Reference proteome</keyword>
<evidence type="ECO:0008006" key="3">
    <source>
        <dbReference type="Google" id="ProtNLM"/>
    </source>
</evidence>
<accession>A0ABQ9P327</accession>
<name>A0ABQ9P327_9PEZI</name>
<dbReference type="EMBL" id="JAPDRL010000009">
    <property type="protein sequence ID" value="KAJ9667975.1"/>
    <property type="molecule type" value="Genomic_DNA"/>
</dbReference>
<dbReference type="SUPFAM" id="SSF47954">
    <property type="entry name" value="Cyclin-like"/>
    <property type="match status" value="2"/>
</dbReference>
<evidence type="ECO:0000313" key="2">
    <source>
        <dbReference type="Proteomes" id="UP001172684"/>
    </source>
</evidence>
<dbReference type="PANTHER" id="PTHR10026">
    <property type="entry name" value="CYCLIN"/>
    <property type="match status" value="1"/>
</dbReference>
<proteinExistence type="predicted"/>
<dbReference type="InterPro" id="IPR043198">
    <property type="entry name" value="Cyclin/Ssn8"/>
</dbReference>
<protein>
    <recommendedName>
        <fullName evidence="3">Cyclin domain-containing protein</fullName>
    </recommendedName>
</protein>
<organism evidence="1 2">
    <name type="scientific">Coniosporium apollinis</name>
    <dbReference type="NCBI Taxonomy" id="61459"/>
    <lineage>
        <taxon>Eukaryota</taxon>
        <taxon>Fungi</taxon>
        <taxon>Dikarya</taxon>
        <taxon>Ascomycota</taxon>
        <taxon>Pezizomycotina</taxon>
        <taxon>Dothideomycetes</taxon>
        <taxon>Dothideomycetes incertae sedis</taxon>
        <taxon>Coniosporium</taxon>
    </lineage>
</organism>
<dbReference type="InterPro" id="IPR036915">
    <property type="entry name" value="Cyclin-like_sf"/>
</dbReference>
<dbReference type="Gene3D" id="1.10.472.10">
    <property type="entry name" value="Cyclin-like"/>
    <property type="match status" value="2"/>
</dbReference>
<reference evidence="1" key="1">
    <citation type="submission" date="2022-10" db="EMBL/GenBank/DDBJ databases">
        <title>Culturing micro-colonial fungi from biological soil crusts in the Mojave desert and describing Neophaeococcomyces mojavensis, and introducing the new genera and species Taxawa tesnikishii.</title>
        <authorList>
            <person name="Kurbessoian T."/>
            <person name="Stajich J.E."/>
        </authorList>
    </citation>
    <scope>NUCLEOTIDE SEQUENCE</scope>
    <source>
        <strain evidence="1">TK_1</strain>
    </source>
</reference>
<evidence type="ECO:0000313" key="1">
    <source>
        <dbReference type="EMBL" id="KAJ9667975.1"/>
    </source>
</evidence>